<protein>
    <submittedName>
        <fullName evidence="1">Uncharacterized protein</fullName>
    </submittedName>
</protein>
<keyword evidence="2" id="KW-1185">Reference proteome</keyword>
<proteinExistence type="predicted"/>
<dbReference type="EMBL" id="JBHLZY010000026">
    <property type="protein sequence ID" value="MFB9770645.1"/>
    <property type="molecule type" value="Genomic_DNA"/>
</dbReference>
<name>A0ABV5WWW3_9LACO</name>
<organism evidence="1 2">
    <name type="scientific">Lactiplantibacillus modestisalitolerans</name>
    <dbReference type="NCBI Taxonomy" id="1457219"/>
    <lineage>
        <taxon>Bacteria</taxon>
        <taxon>Bacillati</taxon>
        <taxon>Bacillota</taxon>
        <taxon>Bacilli</taxon>
        <taxon>Lactobacillales</taxon>
        <taxon>Lactobacillaceae</taxon>
        <taxon>Lactiplantibacillus</taxon>
    </lineage>
</organism>
<dbReference type="RefSeq" id="WP_379811186.1">
    <property type="nucleotide sequence ID" value="NZ_JBHLZY010000026.1"/>
</dbReference>
<evidence type="ECO:0000313" key="2">
    <source>
        <dbReference type="Proteomes" id="UP001589691"/>
    </source>
</evidence>
<gene>
    <name evidence="1" type="ORF">ACFFLI_12290</name>
</gene>
<comment type="caution">
    <text evidence="1">The sequence shown here is derived from an EMBL/GenBank/DDBJ whole genome shotgun (WGS) entry which is preliminary data.</text>
</comment>
<reference evidence="1 2" key="1">
    <citation type="submission" date="2024-09" db="EMBL/GenBank/DDBJ databases">
        <authorList>
            <person name="Sun Q."/>
            <person name="Mori K."/>
        </authorList>
    </citation>
    <scope>NUCLEOTIDE SEQUENCE [LARGE SCALE GENOMIC DNA]</scope>
    <source>
        <strain evidence="1 2">TBRC 4576</strain>
    </source>
</reference>
<dbReference type="Proteomes" id="UP001589691">
    <property type="component" value="Unassembled WGS sequence"/>
</dbReference>
<accession>A0ABV5WWW3</accession>
<sequence length="42" mass="4809">MTQVIGQMNDELIPINGVERAFYAPALFVDFSDKFTEVDYHS</sequence>
<evidence type="ECO:0000313" key="1">
    <source>
        <dbReference type="EMBL" id="MFB9770645.1"/>
    </source>
</evidence>